<feature type="signal peptide" evidence="1">
    <location>
        <begin position="1"/>
        <end position="22"/>
    </location>
</feature>
<protein>
    <recommendedName>
        <fullName evidence="4">Agmatine deiminase</fullName>
    </recommendedName>
</protein>
<dbReference type="EMBL" id="QRAN01000005">
    <property type="protein sequence ID" value="RLQ22548.1"/>
    <property type="molecule type" value="Genomic_DNA"/>
</dbReference>
<name>A0A3L7DY80_9GAMM</name>
<sequence>MSTASRTLAALLLPGLLHLAQADTPRKVLLPDTGGEIRSVAMSINSARRAALRNAGTVSSLVNALPSSIAIDILVNDRAAFTVVDAEGGNRVNFVELPADNPITIWPQDPFLVLRSDDPNQPATLLMSKSFERAGDASMARYFAEQNGFDILGSSLHFEGGNIVSDEKHILIGANTIRFNALERGVPDNDIGLAFQDELGKPALVIGPFPQPVAHIDMMITPLGNSRIALADARLGLKIAEAALADDPDSVRAFEDHCREFFFGHPEITHIKQVNGDTIEPPDLEGMTRELLAHNRDIAPVLDGIASALASLGYEMLRIPFYFGGPELRPLNGSENEGSVASYPMLTYNNVLLESRAGESRVYLPEYGWPAFDDAAQAAWRDAGFTPFPVQGLTTSAMYGGALRCTVKVLERG</sequence>
<gene>
    <name evidence="2" type="ORF">DWB85_06050</name>
</gene>
<dbReference type="Gene3D" id="3.75.10.10">
    <property type="entry name" value="L-arginine/glycine Amidinotransferase, Chain A"/>
    <property type="match status" value="1"/>
</dbReference>
<keyword evidence="3" id="KW-1185">Reference proteome</keyword>
<dbReference type="AlphaFoldDB" id="A0A3L7DY80"/>
<evidence type="ECO:0008006" key="4">
    <source>
        <dbReference type="Google" id="ProtNLM"/>
    </source>
</evidence>
<proteinExistence type="predicted"/>
<dbReference type="SUPFAM" id="SSF55909">
    <property type="entry name" value="Pentein"/>
    <property type="match status" value="1"/>
</dbReference>
<accession>A0A3L7DY80</accession>
<evidence type="ECO:0000313" key="3">
    <source>
        <dbReference type="Proteomes" id="UP000265509"/>
    </source>
</evidence>
<keyword evidence="1" id="KW-0732">Signal</keyword>
<organism evidence="2 3">
    <name type="scientific">Seongchinamella sediminis</name>
    <dbReference type="NCBI Taxonomy" id="2283635"/>
    <lineage>
        <taxon>Bacteria</taxon>
        <taxon>Pseudomonadati</taxon>
        <taxon>Pseudomonadota</taxon>
        <taxon>Gammaproteobacteria</taxon>
        <taxon>Cellvibrionales</taxon>
        <taxon>Halieaceae</taxon>
        <taxon>Seongchinamella</taxon>
    </lineage>
</organism>
<dbReference type="Proteomes" id="UP000265509">
    <property type="component" value="Unassembled WGS sequence"/>
</dbReference>
<reference evidence="2 3" key="1">
    <citation type="submission" date="2018-07" db="EMBL/GenBank/DDBJ databases">
        <title>Halioglobus sp. genome submission.</title>
        <authorList>
            <person name="Ye M.-Q."/>
            <person name="Du Z.-J."/>
        </authorList>
    </citation>
    <scope>NUCLEOTIDE SEQUENCE [LARGE SCALE GENOMIC DNA]</scope>
    <source>
        <strain evidence="2 3">U0301</strain>
    </source>
</reference>
<comment type="caution">
    <text evidence="2">The sequence shown here is derived from an EMBL/GenBank/DDBJ whole genome shotgun (WGS) entry which is preliminary data.</text>
</comment>
<feature type="chain" id="PRO_5018262807" description="Agmatine deiminase" evidence="1">
    <location>
        <begin position="23"/>
        <end position="413"/>
    </location>
</feature>
<evidence type="ECO:0000256" key="1">
    <source>
        <dbReference type="SAM" id="SignalP"/>
    </source>
</evidence>
<evidence type="ECO:0000313" key="2">
    <source>
        <dbReference type="EMBL" id="RLQ22548.1"/>
    </source>
</evidence>